<comment type="caution">
    <text evidence="2">The sequence shown here is derived from an EMBL/GenBank/DDBJ whole genome shotgun (WGS) entry which is preliminary data.</text>
</comment>
<evidence type="ECO:0000313" key="3">
    <source>
        <dbReference type="Proteomes" id="UP001304895"/>
    </source>
</evidence>
<feature type="region of interest" description="Disordered" evidence="1">
    <location>
        <begin position="97"/>
        <end position="139"/>
    </location>
</feature>
<dbReference type="Gene3D" id="3.90.470.20">
    <property type="entry name" value="4'-phosphopantetheinyl transferase domain"/>
    <property type="match status" value="1"/>
</dbReference>
<dbReference type="Proteomes" id="UP001304895">
    <property type="component" value="Unassembled WGS sequence"/>
</dbReference>
<dbReference type="GO" id="GO:0008897">
    <property type="term" value="F:holo-[acyl-carrier-protein] synthase activity"/>
    <property type="evidence" value="ECO:0007669"/>
    <property type="project" value="InterPro"/>
</dbReference>
<dbReference type="InterPro" id="IPR037143">
    <property type="entry name" value="4-PPantetheinyl_Trfase_dom_sf"/>
</dbReference>
<evidence type="ECO:0000256" key="1">
    <source>
        <dbReference type="SAM" id="MobiDB-lite"/>
    </source>
</evidence>
<accession>A0AAN6UCM5</accession>
<sequence length="268" mass="29922">MPPPIPFPFPLRIGTDICQTARIQRILHTRAGRRFVERVLAPEELSHLVHARPALVEHIKNATFRCVESPVTTQAGIRGSGAPQGLGRWEALETAEKAAAAAGKEKTEEEQVEREVEGDLHKDEGRKTEHHNENNKTNKTNADRQAALFMAGRWAAKEAAFKAHPHLRLGFHDIVILTNQGAEKEVMAEQLPLWNPNAPMALIRAKRPGGEERWDQMAMVSISHEDHYATAVCMGFDAGPVWNTETAELAPEPKPREKKGLLSWFSYS</sequence>
<gene>
    <name evidence="2" type="ORF">BT67DRAFT_445617</name>
</gene>
<proteinExistence type="predicted"/>
<organism evidence="2 3">
    <name type="scientific">Trichocladium antarcticum</name>
    <dbReference type="NCBI Taxonomy" id="1450529"/>
    <lineage>
        <taxon>Eukaryota</taxon>
        <taxon>Fungi</taxon>
        <taxon>Dikarya</taxon>
        <taxon>Ascomycota</taxon>
        <taxon>Pezizomycotina</taxon>
        <taxon>Sordariomycetes</taxon>
        <taxon>Sordariomycetidae</taxon>
        <taxon>Sordariales</taxon>
        <taxon>Chaetomiaceae</taxon>
        <taxon>Trichocladium</taxon>
    </lineage>
</organism>
<reference evidence="2" key="2">
    <citation type="submission" date="2023-05" db="EMBL/GenBank/DDBJ databases">
        <authorList>
            <consortium name="Lawrence Berkeley National Laboratory"/>
            <person name="Steindorff A."/>
            <person name="Hensen N."/>
            <person name="Bonometti L."/>
            <person name="Westerberg I."/>
            <person name="Brannstrom I.O."/>
            <person name="Guillou S."/>
            <person name="Cros-Aarteil S."/>
            <person name="Calhoun S."/>
            <person name="Haridas S."/>
            <person name="Kuo A."/>
            <person name="Mondo S."/>
            <person name="Pangilinan J."/>
            <person name="Riley R."/>
            <person name="Labutti K."/>
            <person name="Andreopoulos B."/>
            <person name="Lipzen A."/>
            <person name="Chen C."/>
            <person name="Yanf M."/>
            <person name="Daum C."/>
            <person name="Ng V."/>
            <person name="Clum A."/>
            <person name="Ohm R."/>
            <person name="Martin F."/>
            <person name="Silar P."/>
            <person name="Natvig D."/>
            <person name="Lalanne C."/>
            <person name="Gautier V."/>
            <person name="Ament-Velasquez S.L."/>
            <person name="Kruys A."/>
            <person name="Hutchinson M.I."/>
            <person name="Powell A.J."/>
            <person name="Barry K."/>
            <person name="Miller A.N."/>
            <person name="Grigoriev I.V."/>
            <person name="Debuchy R."/>
            <person name="Gladieux P."/>
            <person name="Thoren M.H."/>
            <person name="Johannesson H."/>
        </authorList>
    </citation>
    <scope>NUCLEOTIDE SEQUENCE</scope>
    <source>
        <strain evidence="2">CBS 123565</strain>
    </source>
</reference>
<evidence type="ECO:0008006" key="4">
    <source>
        <dbReference type="Google" id="ProtNLM"/>
    </source>
</evidence>
<dbReference type="SUPFAM" id="SSF56214">
    <property type="entry name" value="4'-phosphopantetheinyl transferase"/>
    <property type="match status" value="1"/>
</dbReference>
<keyword evidence="3" id="KW-1185">Reference proteome</keyword>
<evidence type="ECO:0000313" key="2">
    <source>
        <dbReference type="EMBL" id="KAK4130562.1"/>
    </source>
</evidence>
<name>A0AAN6UCM5_9PEZI</name>
<dbReference type="EMBL" id="MU853435">
    <property type="protein sequence ID" value="KAK4130562.1"/>
    <property type="molecule type" value="Genomic_DNA"/>
</dbReference>
<dbReference type="AlphaFoldDB" id="A0AAN6UCM5"/>
<dbReference type="GO" id="GO:0000287">
    <property type="term" value="F:magnesium ion binding"/>
    <property type="evidence" value="ECO:0007669"/>
    <property type="project" value="InterPro"/>
</dbReference>
<reference evidence="2" key="1">
    <citation type="journal article" date="2023" name="Mol. Phylogenet. Evol.">
        <title>Genome-scale phylogeny and comparative genomics of the fungal order Sordariales.</title>
        <authorList>
            <person name="Hensen N."/>
            <person name="Bonometti L."/>
            <person name="Westerberg I."/>
            <person name="Brannstrom I.O."/>
            <person name="Guillou S."/>
            <person name="Cros-Aarteil S."/>
            <person name="Calhoun S."/>
            <person name="Haridas S."/>
            <person name="Kuo A."/>
            <person name="Mondo S."/>
            <person name="Pangilinan J."/>
            <person name="Riley R."/>
            <person name="LaButti K."/>
            <person name="Andreopoulos B."/>
            <person name="Lipzen A."/>
            <person name="Chen C."/>
            <person name="Yan M."/>
            <person name="Daum C."/>
            <person name="Ng V."/>
            <person name="Clum A."/>
            <person name="Steindorff A."/>
            <person name="Ohm R.A."/>
            <person name="Martin F."/>
            <person name="Silar P."/>
            <person name="Natvig D.O."/>
            <person name="Lalanne C."/>
            <person name="Gautier V."/>
            <person name="Ament-Velasquez S.L."/>
            <person name="Kruys A."/>
            <person name="Hutchinson M.I."/>
            <person name="Powell A.J."/>
            <person name="Barry K."/>
            <person name="Miller A.N."/>
            <person name="Grigoriev I.V."/>
            <person name="Debuchy R."/>
            <person name="Gladieux P."/>
            <person name="Hiltunen Thoren M."/>
            <person name="Johannesson H."/>
        </authorList>
    </citation>
    <scope>NUCLEOTIDE SEQUENCE</scope>
    <source>
        <strain evidence="2">CBS 123565</strain>
    </source>
</reference>
<protein>
    <recommendedName>
        <fullName evidence="4">4'-phosphopantetheinyl transferase domain-containing protein</fullName>
    </recommendedName>
</protein>
<feature type="compositionally biased region" description="Basic and acidic residues" evidence="1">
    <location>
        <begin position="103"/>
        <end position="136"/>
    </location>
</feature>